<dbReference type="Pfam" id="PF14372">
    <property type="entry name" value="hAT-like_RNase-H"/>
    <property type="match status" value="1"/>
</dbReference>
<evidence type="ECO:0000313" key="3">
    <source>
        <dbReference type="Proteomes" id="UP000789759"/>
    </source>
</evidence>
<dbReference type="InterPro" id="IPR025525">
    <property type="entry name" value="hAT-like_transposase_RNase-H"/>
</dbReference>
<feature type="domain" description="hAT-like transposase RNase-H fold" evidence="1">
    <location>
        <begin position="6"/>
        <end position="55"/>
    </location>
</feature>
<sequence>TLKTSANFYPTLNNIFGSILNICTHLFSMKSHTEDFIHDICEPMIEKFNKYWEDSD</sequence>
<gene>
    <name evidence="2" type="ORF">CPELLU_LOCUS17495</name>
</gene>
<accession>A0A9N9JUL2</accession>
<protein>
    <submittedName>
        <fullName evidence="2">12036_t:CDS:1</fullName>
    </submittedName>
</protein>
<feature type="non-terminal residue" evidence="2">
    <location>
        <position position="56"/>
    </location>
</feature>
<dbReference type="Proteomes" id="UP000789759">
    <property type="component" value="Unassembled WGS sequence"/>
</dbReference>
<dbReference type="EMBL" id="CAJVQA010029943">
    <property type="protein sequence ID" value="CAG8798117.1"/>
    <property type="molecule type" value="Genomic_DNA"/>
</dbReference>
<keyword evidence="3" id="KW-1185">Reference proteome</keyword>
<evidence type="ECO:0000313" key="2">
    <source>
        <dbReference type="EMBL" id="CAG8798117.1"/>
    </source>
</evidence>
<comment type="caution">
    <text evidence="2">The sequence shown here is derived from an EMBL/GenBank/DDBJ whole genome shotgun (WGS) entry which is preliminary data.</text>
</comment>
<evidence type="ECO:0000259" key="1">
    <source>
        <dbReference type="Pfam" id="PF14372"/>
    </source>
</evidence>
<dbReference type="AlphaFoldDB" id="A0A9N9JUL2"/>
<proteinExistence type="predicted"/>
<reference evidence="2" key="1">
    <citation type="submission" date="2021-06" db="EMBL/GenBank/DDBJ databases">
        <authorList>
            <person name="Kallberg Y."/>
            <person name="Tangrot J."/>
            <person name="Rosling A."/>
        </authorList>
    </citation>
    <scope>NUCLEOTIDE SEQUENCE</scope>
    <source>
        <strain evidence="2">FL966</strain>
    </source>
</reference>
<dbReference type="GO" id="GO:0003677">
    <property type="term" value="F:DNA binding"/>
    <property type="evidence" value="ECO:0007669"/>
    <property type="project" value="InterPro"/>
</dbReference>
<organism evidence="2 3">
    <name type="scientific">Cetraspora pellucida</name>
    <dbReference type="NCBI Taxonomy" id="1433469"/>
    <lineage>
        <taxon>Eukaryota</taxon>
        <taxon>Fungi</taxon>
        <taxon>Fungi incertae sedis</taxon>
        <taxon>Mucoromycota</taxon>
        <taxon>Glomeromycotina</taxon>
        <taxon>Glomeromycetes</taxon>
        <taxon>Diversisporales</taxon>
        <taxon>Gigasporaceae</taxon>
        <taxon>Cetraspora</taxon>
    </lineage>
</organism>
<name>A0A9N9JUL2_9GLOM</name>